<evidence type="ECO:0000313" key="2">
    <source>
        <dbReference type="Proteomes" id="UP000276991"/>
    </source>
</evidence>
<reference evidence="1 2" key="1">
    <citation type="submission" date="2018-08" db="EMBL/GenBank/DDBJ databases">
        <authorList>
            <person name="Laetsch R D."/>
            <person name="Stevens L."/>
            <person name="Kumar S."/>
            <person name="Blaxter L. M."/>
        </authorList>
    </citation>
    <scope>NUCLEOTIDE SEQUENCE [LARGE SCALE GENOMIC DNA]</scope>
</reference>
<dbReference type="Proteomes" id="UP000276991">
    <property type="component" value="Unassembled WGS sequence"/>
</dbReference>
<evidence type="ECO:0000313" key="1">
    <source>
        <dbReference type="EMBL" id="VBB26971.1"/>
    </source>
</evidence>
<dbReference type="EMBL" id="UPTC01000164">
    <property type="protein sequence ID" value="VBB26971.1"/>
    <property type="molecule type" value="Genomic_DNA"/>
</dbReference>
<organism evidence="1 2">
    <name type="scientific">Acanthocheilonema viteae</name>
    <name type="common">Filarial nematode worm</name>
    <name type="synonym">Dipetalonema viteae</name>
    <dbReference type="NCBI Taxonomy" id="6277"/>
    <lineage>
        <taxon>Eukaryota</taxon>
        <taxon>Metazoa</taxon>
        <taxon>Ecdysozoa</taxon>
        <taxon>Nematoda</taxon>
        <taxon>Chromadorea</taxon>
        <taxon>Rhabditida</taxon>
        <taxon>Spirurina</taxon>
        <taxon>Spiruromorpha</taxon>
        <taxon>Filarioidea</taxon>
        <taxon>Onchocercidae</taxon>
        <taxon>Acanthocheilonema</taxon>
    </lineage>
</organism>
<dbReference type="AlphaFoldDB" id="A0A498S5U9"/>
<keyword evidence="2" id="KW-1185">Reference proteome</keyword>
<proteinExistence type="predicted"/>
<dbReference type="OrthoDB" id="5867889at2759"/>
<gene>
    <name evidence="1" type="ORF">NAV_LOCUS1801</name>
</gene>
<sequence length="192" mass="21522">MLKKKRAILKMSESELEAVVKVISPGRSLQKRSKSDLQEEVIRWVLENGLRVSHEFTVIEMDDGNYGVIVDKNGCTCCQKLMSSSANQHIREDIKKKSANNLPSEMAESIRMEERNHIQTKANPTPSRQHGPKEVIIGTQPLPTILSSNDITTRINEDCKTEPEEHSKQQKDVLSQCCAELGSCCISLLSNC</sequence>
<accession>A0A498S5U9</accession>
<name>A0A498S5U9_ACAVI</name>
<protein>
    <submittedName>
        <fullName evidence="1">Uncharacterized protein</fullName>
    </submittedName>
</protein>